<evidence type="ECO:0000313" key="6">
    <source>
        <dbReference type="EnsemblMetazoa" id="GBRI041117-PA"/>
    </source>
</evidence>
<dbReference type="InterPro" id="IPR050223">
    <property type="entry name" value="D-isomer_2-hydroxyacid_DH"/>
</dbReference>
<dbReference type="InterPro" id="IPR029753">
    <property type="entry name" value="D-isomer_DH_CS"/>
</dbReference>
<dbReference type="STRING" id="37001.A0A1A9X1U0"/>
<dbReference type="PANTHER" id="PTHR10996">
    <property type="entry name" value="2-HYDROXYACID DEHYDROGENASE-RELATED"/>
    <property type="match status" value="1"/>
</dbReference>
<dbReference type="Pfam" id="PF02826">
    <property type="entry name" value="2-Hacid_dh_C"/>
    <property type="match status" value="1"/>
</dbReference>
<dbReference type="Proteomes" id="UP000091820">
    <property type="component" value="Unassembled WGS sequence"/>
</dbReference>
<dbReference type="AlphaFoldDB" id="A0A1A9X1U0"/>
<dbReference type="GO" id="GO:0005829">
    <property type="term" value="C:cytosol"/>
    <property type="evidence" value="ECO:0007669"/>
    <property type="project" value="TreeGrafter"/>
</dbReference>
<protein>
    <recommendedName>
        <fullName evidence="2">Glyoxylate reductase/hydroxypyruvate reductase</fullName>
    </recommendedName>
</protein>
<organism evidence="6 7">
    <name type="scientific">Glossina brevipalpis</name>
    <dbReference type="NCBI Taxonomy" id="37001"/>
    <lineage>
        <taxon>Eukaryota</taxon>
        <taxon>Metazoa</taxon>
        <taxon>Ecdysozoa</taxon>
        <taxon>Arthropoda</taxon>
        <taxon>Hexapoda</taxon>
        <taxon>Insecta</taxon>
        <taxon>Pterygota</taxon>
        <taxon>Neoptera</taxon>
        <taxon>Endopterygota</taxon>
        <taxon>Diptera</taxon>
        <taxon>Brachycera</taxon>
        <taxon>Muscomorpha</taxon>
        <taxon>Hippoboscoidea</taxon>
        <taxon>Glossinidae</taxon>
        <taxon>Glossina</taxon>
    </lineage>
</organism>
<dbReference type="VEuPathDB" id="VectorBase:GBRI041117"/>
<reference evidence="6" key="2">
    <citation type="submission" date="2020-05" db="UniProtKB">
        <authorList>
            <consortium name="EnsemblMetazoa"/>
        </authorList>
    </citation>
    <scope>IDENTIFICATION</scope>
    <source>
        <strain evidence="6">IAEA</strain>
    </source>
</reference>
<name>A0A1A9X1U0_9MUSC</name>
<dbReference type="InterPro" id="IPR036291">
    <property type="entry name" value="NAD(P)-bd_dom_sf"/>
</dbReference>
<evidence type="ECO:0000256" key="2">
    <source>
        <dbReference type="ARBA" id="ARBA00073306"/>
    </source>
</evidence>
<evidence type="ECO:0000256" key="3">
    <source>
        <dbReference type="RuleBase" id="RU003719"/>
    </source>
</evidence>
<evidence type="ECO:0000313" key="7">
    <source>
        <dbReference type="Proteomes" id="UP000091820"/>
    </source>
</evidence>
<comment type="similarity">
    <text evidence="3">Belongs to the D-isomer specific 2-hydroxyacid dehydrogenase family.</text>
</comment>
<dbReference type="SUPFAM" id="SSF51735">
    <property type="entry name" value="NAD(P)-binding Rossmann-fold domains"/>
    <property type="match status" value="1"/>
</dbReference>
<dbReference type="InterPro" id="IPR006139">
    <property type="entry name" value="D-isomer_2_OHA_DH_cat_dom"/>
</dbReference>
<evidence type="ECO:0000259" key="4">
    <source>
        <dbReference type="Pfam" id="PF00389"/>
    </source>
</evidence>
<dbReference type="SUPFAM" id="SSF52283">
    <property type="entry name" value="Formate/glycerate dehydrogenase catalytic domain-like"/>
    <property type="match status" value="1"/>
</dbReference>
<dbReference type="GO" id="GO:0051287">
    <property type="term" value="F:NAD binding"/>
    <property type="evidence" value="ECO:0007669"/>
    <property type="project" value="InterPro"/>
</dbReference>
<evidence type="ECO:0000259" key="5">
    <source>
        <dbReference type="Pfam" id="PF02826"/>
    </source>
</evidence>
<keyword evidence="7" id="KW-1185">Reference proteome</keyword>
<accession>A0A1A9X1U0</accession>
<dbReference type="Pfam" id="PF00389">
    <property type="entry name" value="2-Hacid_dh"/>
    <property type="match status" value="1"/>
</dbReference>
<dbReference type="CDD" id="cd05301">
    <property type="entry name" value="GDH"/>
    <property type="match status" value="1"/>
</dbReference>
<dbReference type="PANTHER" id="PTHR10996:SF277">
    <property type="entry name" value="GLYOXYLATE REDUCTASE_HYDROXYPYRUVATE REDUCTASE"/>
    <property type="match status" value="1"/>
</dbReference>
<proteinExistence type="inferred from homology"/>
<dbReference type="GO" id="GO:0030267">
    <property type="term" value="F:glyoxylate reductase (NADPH) activity"/>
    <property type="evidence" value="ECO:0007669"/>
    <property type="project" value="TreeGrafter"/>
</dbReference>
<evidence type="ECO:0000256" key="1">
    <source>
        <dbReference type="ARBA" id="ARBA00023002"/>
    </source>
</evidence>
<sequence>MFVLVAFRSRKIDKICWLFHNSNKIFLRNCSKKSEDKKSVYVTRPDIPAVGLNILKNQCNVSTWNECSPVPRKELLKHIAGKDALFCTLVEKIDKELITTAGPQLKCIATYSVGYEHIDLETCKTLGIRVGYTPDVLTDATAELTMALLLATSRRLLEANKDVYSGGWKTWSPNYMCGQGLKSCQVGLFGFGRIGQEIAARLVPFKPKKITYTTRNKRPDAATKVGACYATFEEMVCESDVIIVCCSLTPETKEKFGKCTFAKMKKNCVFINTARGAIVDQKALYEALKEKWIMAAGLDVTTPEPLPLNEPLLKLKNVVILPHIGSADTETRCKMACITALNILAALNNEKMISEVQL</sequence>
<keyword evidence="1 3" id="KW-0560">Oxidoreductase</keyword>
<dbReference type="PROSITE" id="PS00671">
    <property type="entry name" value="D_2_HYDROXYACID_DH_3"/>
    <property type="match status" value="1"/>
</dbReference>
<dbReference type="InterPro" id="IPR006140">
    <property type="entry name" value="D-isomer_DH_NAD-bd"/>
</dbReference>
<feature type="domain" description="D-isomer specific 2-hydroxyacid dehydrogenase NAD-binding" evidence="5">
    <location>
        <begin position="146"/>
        <end position="325"/>
    </location>
</feature>
<dbReference type="FunFam" id="3.40.50.720:FF:000026">
    <property type="entry name" value="Glyoxylate/hydroxypyruvate reductase B"/>
    <property type="match status" value="1"/>
</dbReference>
<dbReference type="Gene3D" id="3.40.50.720">
    <property type="entry name" value="NAD(P)-binding Rossmann-like Domain"/>
    <property type="match status" value="2"/>
</dbReference>
<reference evidence="7" key="1">
    <citation type="submission" date="2014-03" db="EMBL/GenBank/DDBJ databases">
        <authorList>
            <person name="Aksoy S."/>
            <person name="Warren W."/>
            <person name="Wilson R.K."/>
        </authorList>
    </citation>
    <scope>NUCLEOTIDE SEQUENCE [LARGE SCALE GENOMIC DNA]</scope>
    <source>
        <strain evidence="7">IAEA</strain>
    </source>
</reference>
<feature type="domain" description="D-isomer specific 2-hydroxyacid dehydrogenase catalytic" evidence="4">
    <location>
        <begin position="47"/>
        <end position="356"/>
    </location>
</feature>
<dbReference type="GO" id="GO:0008465">
    <property type="term" value="F:hydroxypyruvate reductase (NADH) activity"/>
    <property type="evidence" value="ECO:0007669"/>
    <property type="project" value="TreeGrafter"/>
</dbReference>
<dbReference type="EnsemblMetazoa" id="GBRI041117-RA">
    <property type="protein sequence ID" value="GBRI041117-PA"/>
    <property type="gene ID" value="GBRI041117"/>
</dbReference>